<reference evidence="4" key="1">
    <citation type="submission" date="2016-10" db="EMBL/GenBank/DDBJ databases">
        <authorList>
            <person name="Benchimol M."/>
            <person name="Almeida L.G."/>
            <person name="Vasconcelos A.T."/>
            <person name="Perreira-Neves A."/>
            <person name="Rosa I.A."/>
            <person name="Tasca T."/>
            <person name="Bogo M.R."/>
            <person name="de Souza W."/>
        </authorList>
    </citation>
    <scope>NUCLEOTIDE SEQUENCE [LARGE SCALE GENOMIC DNA]</scope>
    <source>
        <strain evidence="4">K</strain>
    </source>
</reference>
<dbReference type="InterPro" id="IPR011990">
    <property type="entry name" value="TPR-like_helical_dom_sf"/>
</dbReference>
<dbReference type="GO" id="GO:0031490">
    <property type="term" value="F:chromatin DNA binding"/>
    <property type="evidence" value="ECO:0007669"/>
    <property type="project" value="TreeGrafter"/>
</dbReference>
<protein>
    <submittedName>
        <fullName evidence="4">TPR Domain containing protein</fullName>
    </submittedName>
</protein>
<dbReference type="AlphaFoldDB" id="A0A1J4K6W5"/>
<keyword evidence="3" id="KW-0802">TPR repeat</keyword>
<comment type="subcellular location">
    <subcellularLocation>
        <location evidence="1">Nucleus</location>
    </subcellularLocation>
</comment>
<feature type="repeat" description="TPR" evidence="3">
    <location>
        <begin position="301"/>
        <end position="334"/>
    </location>
</feature>
<sequence length="445" mass="50845">MTSQISNSVKNSINAANAELEQSWKIIFDVANVFNAKESSEFAFRRLISYNPENERIASFPSTKQAVNEITRLLNELWKQLETNSENLAIWIQIGHCYLMLGDFINAYSSYSNVLRINKNAQIDDAYFWYGVGSVFQHFRYYKIALHYLKNALQIAPQLQQRSDVKLRMALLNRSLGNFDEAVSLLESVLSSPPPNLKENDIKFQLAFTYQMAGRSDLADQVYQDLYYQHPRCSDLVQQYAWFLSLQNDQLSFEKAASIISYDASDPMLRFVTARIAMKQGEMPVAYQRYCECISYWSDSPLFWCGLGVLYFKNEQMQDAVVAFQRALYLKGELAEAWANLGLIFELQKDAQNSMKIYHAGVSKCPDSDILKDRLNALQSGRPRIADPGMVIEVNDSRFFVQVAERIASEYAATPPFIPAHQMGGNKDTEALLNDFKASYISLFP</sequence>
<evidence type="ECO:0000313" key="5">
    <source>
        <dbReference type="Proteomes" id="UP000179807"/>
    </source>
</evidence>
<dbReference type="GO" id="GO:0000978">
    <property type="term" value="F:RNA polymerase II cis-regulatory region sequence-specific DNA binding"/>
    <property type="evidence" value="ECO:0007669"/>
    <property type="project" value="TreeGrafter"/>
</dbReference>
<dbReference type="GeneID" id="94838704"/>
<dbReference type="RefSeq" id="XP_068360067.1">
    <property type="nucleotide sequence ID" value="XM_068504000.1"/>
</dbReference>
<gene>
    <name evidence="4" type="ORF">TRFO_24884</name>
</gene>
<dbReference type="PROSITE" id="PS50005">
    <property type="entry name" value="TPR"/>
    <property type="match status" value="3"/>
</dbReference>
<dbReference type="Pfam" id="PF13432">
    <property type="entry name" value="TPR_16"/>
    <property type="match status" value="1"/>
</dbReference>
<dbReference type="SUPFAM" id="SSF48452">
    <property type="entry name" value="TPR-like"/>
    <property type="match status" value="2"/>
</dbReference>
<evidence type="ECO:0000256" key="2">
    <source>
        <dbReference type="ARBA" id="ARBA00023242"/>
    </source>
</evidence>
<dbReference type="InterPro" id="IPR051630">
    <property type="entry name" value="Corepressor-Demethylase"/>
</dbReference>
<name>A0A1J4K6W5_9EUKA</name>
<organism evidence="4 5">
    <name type="scientific">Tritrichomonas foetus</name>
    <dbReference type="NCBI Taxonomy" id="1144522"/>
    <lineage>
        <taxon>Eukaryota</taxon>
        <taxon>Metamonada</taxon>
        <taxon>Parabasalia</taxon>
        <taxon>Tritrichomonadida</taxon>
        <taxon>Tritrichomonadidae</taxon>
        <taxon>Tritrichomonas</taxon>
    </lineage>
</organism>
<dbReference type="Proteomes" id="UP000179807">
    <property type="component" value="Unassembled WGS sequence"/>
</dbReference>
<dbReference type="PANTHER" id="PTHR14017">
    <property type="entry name" value="LYSINE-SPECIFIC DEMETHYLASE"/>
    <property type="match status" value="1"/>
</dbReference>
<evidence type="ECO:0000256" key="3">
    <source>
        <dbReference type="PROSITE-ProRule" id="PRU00339"/>
    </source>
</evidence>
<dbReference type="Pfam" id="PF13174">
    <property type="entry name" value="TPR_6"/>
    <property type="match status" value="2"/>
</dbReference>
<feature type="repeat" description="TPR" evidence="3">
    <location>
        <begin position="126"/>
        <end position="159"/>
    </location>
</feature>
<dbReference type="GO" id="GO:0010468">
    <property type="term" value="P:regulation of gene expression"/>
    <property type="evidence" value="ECO:0007669"/>
    <property type="project" value="TreeGrafter"/>
</dbReference>
<feature type="repeat" description="TPR" evidence="3">
    <location>
        <begin position="88"/>
        <end position="121"/>
    </location>
</feature>
<dbReference type="InterPro" id="IPR019734">
    <property type="entry name" value="TPR_rpt"/>
</dbReference>
<proteinExistence type="predicted"/>
<dbReference type="OrthoDB" id="418911at2759"/>
<dbReference type="Gene3D" id="1.25.40.10">
    <property type="entry name" value="Tetratricopeptide repeat domain"/>
    <property type="match status" value="2"/>
</dbReference>
<dbReference type="EMBL" id="MLAK01000710">
    <property type="protein sequence ID" value="OHT06931.1"/>
    <property type="molecule type" value="Genomic_DNA"/>
</dbReference>
<dbReference type="SMART" id="SM00028">
    <property type="entry name" value="TPR"/>
    <property type="match status" value="5"/>
</dbReference>
<comment type="caution">
    <text evidence="4">The sequence shown here is derived from an EMBL/GenBank/DDBJ whole genome shotgun (WGS) entry which is preliminary data.</text>
</comment>
<evidence type="ECO:0000313" key="4">
    <source>
        <dbReference type="EMBL" id="OHT06931.1"/>
    </source>
</evidence>
<dbReference type="PANTHER" id="PTHR14017:SF1">
    <property type="entry name" value="LD02225P"/>
    <property type="match status" value="1"/>
</dbReference>
<dbReference type="GO" id="GO:0005634">
    <property type="term" value="C:nucleus"/>
    <property type="evidence" value="ECO:0007669"/>
    <property type="project" value="UniProtKB-SubCell"/>
</dbReference>
<keyword evidence="2" id="KW-0539">Nucleus</keyword>
<dbReference type="VEuPathDB" id="TrichDB:TRFO_24884"/>
<evidence type="ECO:0000256" key="1">
    <source>
        <dbReference type="ARBA" id="ARBA00004123"/>
    </source>
</evidence>
<accession>A0A1J4K6W5</accession>
<dbReference type="Pfam" id="PF13181">
    <property type="entry name" value="TPR_8"/>
    <property type="match status" value="1"/>
</dbReference>
<keyword evidence="5" id="KW-1185">Reference proteome</keyword>